<reference evidence="1" key="1">
    <citation type="submission" date="2023-07" db="EMBL/GenBank/DDBJ databases">
        <title>WGS assembly of Phaseolus vulgaris.</title>
        <authorList>
            <person name="Schmutz J."/>
            <person name="Mcclean P."/>
            <person name="Shu S."/>
            <person name="Cregan P."/>
            <person name="Rokhsar D."/>
            <person name="Jackson S."/>
        </authorList>
    </citation>
    <scope>NUCLEOTIDE SEQUENCE</scope>
</reference>
<name>A0ACC3P1Y5_PHAVU</name>
<comment type="caution">
    <text evidence="1">The sequence shown here is derived from an EMBL/GenBank/DDBJ whole genome shotgun (WGS) entry which is preliminary data.</text>
</comment>
<keyword evidence="2" id="KW-1185">Reference proteome</keyword>
<dbReference type="EMBL" id="MU967757">
    <property type="protein sequence ID" value="KAK6646144.1"/>
    <property type="molecule type" value="Genomic_DNA"/>
</dbReference>
<protein>
    <submittedName>
        <fullName evidence="1">Uncharacterized protein</fullName>
    </submittedName>
</protein>
<proteinExistence type="predicted"/>
<evidence type="ECO:0000313" key="2">
    <source>
        <dbReference type="Proteomes" id="UP000000226"/>
    </source>
</evidence>
<dbReference type="Proteomes" id="UP000000226">
    <property type="component" value="Unassembled WGS sequence"/>
</dbReference>
<accession>A0ACC3P1Y5</accession>
<evidence type="ECO:0000313" key="1">
    <source>
        <dbReference type="EMBL" id="KAK6646144.1"/>
    </source>
</evidence>
<sequence>MDSKGKLHTMNILNEDHGLVDQAFAIQFGNELGPNWFLVDVENNRFIVKYNMDLYMPKLIGGWSEIREHYGLPSDHDLPVDFANYIRQMRLKYTVLHGHKTEVKCKILIRAPPKPSVKFGCGWKQFCEMHSLHEDDKLIFETKSGETPTDIKVLLVL</sequence>
<organism evidence="1 2">
    <name type="scientific">Phaseolus vulgaris</name>
    <name type="common">Kidney bean</name>
    <name type="synonym">French bean</name>
    <dbReference type="NCBI Taxonomy" id="3885"/>
    <lineage>
        <taxon>Eukaryota</taxon>
        <taxon>Viridiplantae</taxon>
        <taxon>Streptophyta</taxon>
        <taxon>Embryophyta</taxon>
        <taxon>Tracheophyta</taxon>
        <taxon>Spermatophyta</taxon>
        <taxon>Magnoliopsida</taxon>
        <taxon>eudicotyledons</taxon>
        <taxon>Gunneridae</taxon>
        <taxon>Pentapetalae</taxon>
        <taxon>rosids</taxon>
        <taxon>fabids</taxon>
        <taxon>Fabales</taxon>
        <taxon>Fabaceae</taxon>
        <taxon>Papilionoideae</taxon>
        <taxon>50 kb inversion clade</taxon>
        <taxon>NPAAA clade</taxon>
        <taxon>indigoferoid/millettioid clade</taxon>
        <taxon>Phaseoleae</taxon>
        <taxon>Phaseolus</taxon>
    </lineage>
</organism>
<gene>
    <name evidence="1" type="ORF">PHAVU_L010443</name>
</gene>